<evidence type="ECO:0000313" key="2">
    <source>
        <dbReference type="EMBL" id="RDD67256.1"/>
    </source>
</evidence>
<sequence>MKHSSPSCRRNSPAAADLSATDYVRLLHPSGSIGKVSFTIIRSRDEAITRTYSVETAPIIAESLLDESTYLTLNRFSGPRGGGRLAQINTLYLDLDVHRLPGSNQPHEHWVEKLHMELDAKSIPRPSVVTFTGRGLAAIWLIDPLPKQARPRWSACLSCLIGLFKHLGADSACSDVARVFRVPGTTNLKTGQEVRTVDGTLRRYRFDDLADRIFEAAGRPTRRQLSNRKAEQAEKPRSGEPRGLAPRKRFAMISSDLDKIVSHWGGHVPEGKRNTFLHLVATCLTHTAPEAEIENEIFSTAAIATPGLSEREVVGIIRSAERQAQKACSSTPALDGRLHYTGARIAELLEIPDDVARALGLEQVISEEERARRKASREKGRRQAAGAKSRDEWLSQNSASREQPWRAAGMSRTKWYELGLHKVPRDT</sequence>
<feature type="compositionally biased region" description="Basic and acidic residues" evidence="1">
    <location>
        <begin position="228"/>
        <end position="240"/>
    </location>
</feature>
<feature type="region of interest" description="Disordered" evidence="1">
    <location>
        <begin position="220"/>
        <end position="246"/>
    </location>
</feature>
<dbReference type="EMBL" id="QPMK01000003">
    <property type="protein sequence ID" value="RDD67256.1"/>
    <property type="molecule type" value="Genomic_DNA"/>
</dbReference>
<feature type="region of interest" description="Disordered" evidence="1">
    <location>
        <begin position="368"/>
        <end position="408"/>
    </location>
</feature>
<gene>
    <name evidence="2" type="ORF">DU478_05860</name>
</gene>
<dbReference type="RefSeq" id="WP_114510005.1">
    <property type="nucleotide sequence ID" value="NZ_QPMK01000003.1"/>
</dbReference>
<name>A0A369TWB8_9RHOB</name>
<reference evidence="2 3" key="1">
    <citation type="submission" date="2018-07" db="EMBL/GenBank/DDBJ databases">
        <title>Thalassococcus profundi sp. nov., a marine bacterium isolated from deep seawater of Okinawa Trough.</title>
        <authorList>
            <person name="Yu M."/>
        </authorList>
    </citation>
    <scope>NUCLEOTIDE SEQUENCE [LARGE SCALE GENOMIC DNA]</scope>
    <source>
        <strain evidence="2 3">WRAS1</strain>
    </source>
</reference>
<dbReference type="OrthoDB" id="6008408at2"/>
<comment type="caution">
    <text evidence="2">The sequence shown here is derived from an EMBL/GenBank/DDBJ whole genome shotgun (WGS) entry which is preliminary data.</text>
</comment>
<dbReference type="Proteomes" id="UP000253977">
    <property type="component" value="Unassembled WGS sequence"/>
</dbReference>
<keyword evidence="3" id="KW-1185">Reference proteome</keyword>
<evidence type="ECO:0000256" key="1">
    <source>
        <dbReference type="SAM" id="MobiDB-lite"/>
    </source>
</evidence>
<protein>
    <recommendedName>
        <fullName evidence="4">RepB-like DNA primase domain-containing protein</fullName>
    </recommendedName>
</protein>
<dbReference type="AlphaFoldDB" id="A0A369TWB8"/>
<organism evidence="2 3">
    <name type="scientific">Thalassococcus profundi</name>
    <dbReference type="NCBI Taxonomy" id="2282382"/>
    <lineage>
        <taxon>Bacteria</taxon>
        <taxon>Pseudomonadati</taxon>
        <taxon>Pseudomonadota</taxon>
        <taxon>Alphaproteobacteria</taxon>
        <taxon>Rhodobacterales</taxon>
        <taxon>Roseobacteraceae</taxon>
        <taxon>Thalassococcus</taxon>
    </lineage>
</organism>
<evidence type="ECO:0008006" key="4">
    <source>
        <dbReference type="Google" id="ProtNLM"/>
    </source>
</evidence>
<feature type="compositionally biased region" description="Basic residues" evidence="1">
    <location>
        <begin position="372"/>
        <end position="382"/>
    </location>
</feature>
<evidence type="ECO:0000313" key="3">
    <source>
        <dbReference type="Proteomes" id="UP000253977"/>
    </source>
</evidence>
<proteinExistence type="predicted"/>
<accession>A0A369TWB8</accession>